<keyword evidence="4" id="KW-0969">Cilium</keyword>
<accession>C5LDQ3</accession>
<dbReference type="InterPro" id="IPR013783">
    <property type="entry name" value="Ig-like_fold"/>
</dbReference>
<protein>
    <recommendedName>
        <fullName evidence="7">HYDIN/VesB/CFA65-like Ig-like domain-containing protein</fullName>
    </recommendedName>
</protein>
<dbReference type="GO" id="GO:0005929">
    <property type="term" value="C:cilium"/>
    <property type="evidence" value="ECO:0007669"/>
    <property type="project" value="TreeGrafter"/>
</dbReference>
<reference evidence="8 9" key="1">
    <citation type="submission" date="2008-07" db="EMBL/GenBank/DDBJ databases">
        <authorList>
            <person name="El-Sayed N."/>
            <person name="Caler E."/>
            <person name="Inman J."/>
            <person name="Amedeo P."/>
            <person name="Hass B."/>
            <person name="Wortman J."/>
        </authorList>
    </citation>
    <scope>NUCLEOTIDE SEQUENCE [LARGE SCALE GENOMIC DNA]</scope>
    <source>
        <strain evidence="9">ATCC 50983 / TXsc</strain>
    </source>
</reference>
<feature type="region of interest" description="Disordered" evidence="6">
    <location>
        <begin position="990"/>
        <end position="1011"/>
    </location>
</feature>
<dbReference type="Pfam" id="PF22544">
    <property type="entry name" value="HYDIN_VesB_CFA65-like_Ig"/>
    <property type="match status" value="1"/>
</dbReference>
<dbReference type="InterPro" id="IPR053879">
    <property type="entry name" value="HYDIN_VesB_CFA65-like_Ig"/>
</dbReference>
<dbReference type="Gene3D" id="2.60.40.10">
    <property type="entry name" value="Immunoglobulins"/>
    <property type="match status" value="4"/>
</dbReference>
<evidence type="ECO:0000256" key="2">
    <source>
        <dbReference type="ARBA" id="ARBA00004496"/>
    </source>
</evidence>
<keyword evidence="5" id="KW-0966">Cell projection</keyword>
<dbReference type="InParanoid" id="C5LDQ3"/>
<dbReference type="EMBL" id="GG681070">
    <property type="protein sequence ID" value="EER05067.1"/>
    <property type="molecule type" value="Genomic_DNA"/>
</dbReference>
<evidence type="ECO:0000256" key="1">
    <source>
        <dbReference type="ARBA" id="ARBA00004138"/>
    </source>
</evidence>
<proteinExistence type="predicted"/>
<dbReference type="PANTHER" id="PTHR45912">
    <property type="entry name" value="CILIA- AND FLAGELLA-ASSOCIATED PROTEIN 47"/>
    <property type="match status" value="1"/>
</dbReference>
<dbReference type="GeneID" id="9050605"/>
<evidence type="ECO:0000313" key="9">
    <source>
        <dbReference type="Proteomes" id="UP000007800"/>
    </source>
</evidence>
<keyword evidence="9" id="KW-1185">Reference proteome</keyword>
<dbReference type="AlphaFoldDB" id="C5LDQ3"/>
<dbReference type="GO" id="GO:0060271">
    <property type="term" value="P:cilium assembly"/>
    <property type="evidence" value="ECO:0007669"/>
    <property type="project" value="TreeGrafter"/>
</dbReference>
<dbReference type="OMA" id="TPSEMKF"/>
<dbReference type="RefSeq" id="XP_002773251.1">
    <property type="nucleotide sequence ID" value="XM_002773205.1"/>
</dbReference>
<evidence type="ECO:0000259" key="7">
    <source>
        <dbReference type="Pfam" id="PF22544"/>
    </source>
</evidence>
<organism evidence="9">
    <name type="scientific">Perkinsus marinus (strain ATCC 50983 / TXsc)</name>
    <dbReference type="NCBI Taxonomy" id="423536"/>
    <lineage>
        <taxon>Eukaryota</taxon>
        <taxon>Sar</taxon>
        <taxon>Alveolata</taxon>
        <taxon>Perkinsozoa</taxon>
        <taxon>Perkinsea</taxon>
        <taxon>Perkinsida</taxon>
        <taxon>Perkinsidae</taxon>
        <taxon>Perkinsus</taxon>
    </lineage>
</organism>
<evidence type="ECO:0000313" key="8">
    <source>
        <dbReference type="EMBL" id="EER05067.1"/>
    </source>
</evidence>
<evidence type="ECO:0000256" key="5">
    <source>
        <dbReference type="ARBA" id="ARBA00023273"/>
    </source>
</evidence>
<keyword evidence="3" id="KW-0963">Cytoplasm</keyword>
<feature type="domain" description="HYDIN/VesB/CFA65-like Ig-like" evidence="7">
    <location>
        <begin position="344"/>
        <end position="428"/>
    </location>
</feature>
<evidence type="ECO:0000256" key="6">
    <source>
        <dbReference type="SAM" id="MobiDB-lite"/>
    </source>
</evidence>
<name>C5LDQ3_PERM5</name>
<dbReference type="Proteomes" id="UP000007800">
    <property type="component" value="Unassembled WGS sequence"/>
</dbReference>
<feature type="compositionally biased region" description="Polar residues" evidence="6">
    <location>
        <begin position="138"/>
        <end position="154"/>
    </location>
</feature>
<comment type="subcellular location">
    <subcellularLocation>
        <location evidence="1">Cell projection</location>
        <location evidence="1">Cilium</location>
    </subcellularLocation>
    <subcellularLocation>
        <location evidence="2">Cytoplasm</location>
    </subcellularLocation>
</comment>
<dbReference type="PANTHER" id="PTHR45912:SF3">
    <property type="entry name" value="CILIA- AND FLAGELLA-ASSOCIATED PROTEIN 47"/>
    <property type="match status" value="1"/>
</dbReference>
<evidence type="ECO:0000256" key="4">
    <source>
        <dbReference type="ARBA" id="ARBA00023069"/>
    </source>
</evidence>
<gene>
    <name evidence="8" type="ORF">Pmar_PMAR026501</name>
</gene>
<dbReference type="OrthoDB" id="447162at2759"/>
<evidence type="ECO:0000256" key="3">
    <source>
        <dbReference type="ARBA" id="ARBA00022490"/>
    </source>
</evidence>
<sequence>MARDSTDLDGWAVAVDEESVVAETEANGLREWTKAMDTFSRTEVPSDNPPNFVIELIFGGPDLVAEYQWAAAIACPGAPLEATLGKRRKAEDEFDFDENCQESLHPDTSSFETALRRSKSSRLSSKTMGVQEKLKSGFSRNRQQSLQEVPTSNRYESHQKPSSVLDVSGGSLRVMATVTALDSSTTGNPFEVRYDVHMGGKNTPAGLQLMGTFIKQDLEMVVEGADPDVVDLGQVYCGLRKTSKIRLINKGALSLPFCVSIEEAGEVPPGVLEVTPTGGVVEAFDTIILHVSFHPPRYMEEKGFKSTRVAQEIVTQYRCIVKVNSEHLPDLALARPVVGSGIVPALTVSRSSLDFGGCPVGDRRDFVVTLRNEHASLPIDWAVPGISHIRVEPAGGRIGPLMAQEVVITFSPKALGNHQRDIKIMYCENLYSITVYAIGWGETAVGGREKKRKGLEAIAEDFAPRYRFVDEEDVKAQRALASVGKRGGRPVTLTGLLKEGLTGQDFAESSKVLRGVLLDRTGYTTQFTLSPSGMREHLLNREVYNECIRKPPRLDGKSKSREVDIFDEDDIDLGMYRKLKDLSYTHDDMEAIERKHKSRPSTETEISDCGQFLEPWQLALISCGPSVLDFGTIFVRSSATRSFSVFNDLASSVVVTVETAAIEELSNSSPVSQVIPSAAAGGFDIVMSSAAVQQFQCPVTVTINGKHKRKFLVKAAVIPVTLNVSESKLDFRVSDDDLNQTLVKRISLSNDGNAAATYAWTVSHPDSFSVRSIDSTTATIICPNSHSVQEIVFTPPADGKPVQGTLTLRVEDGVERIVKVHGHCPSASCRFVTKRCDFGTVAEVPVGVEVKPRRGLLPVRGRLGLIVQLTVLEPSQIDGNITLAVRAGKPIRVPVQAVLVLPDIRIVEEELPFGTLTLGGISATPCTLVNAGIVESAVYANFASYPEFSLEMVNVLDADNEVVDLSDTDVRFMTAMSAEELAAEISGHKNTGTAISDEDTSEHCPGSDGEKPGAYKLVIPPGYTVQTELIYHPREIGSKVSVRLRI</sequence>
<feature type="region of interest" description="Disordered" evidence="6">
    <location>
        <begin position="100"/>
        <end position="162"/>
    </location>
</feature>